<dbReference type="GO" id="GO:0020037">
    <property type="term" value="F:heme binding"/>
    <property type="evidence" value="ECO:0007669"/>
    <property type="project" value="InterPro"/>
</dbReference>
<name>A0A1L7WKK1_9HELO</name>
<comment type="similarity">
    <text evidence="3">Belongs to the cytochrome P450 family.</text>
</comment>
<dbReference type="EMBL" id="FJOG01000003">
    <property type="protein sequence ID" value="CZR53285.1"/>
    <property type="molecule type" value="Genomic_DNA"/>
</dbReference>
<dbReference type="InterPro" id="IPR002403">
    <property type="entry name" value="Cyt_P450_E_grp-IV"/>
</dbReference>
<dbReference type="PANTHER" id="PTHR24306:SF7">
    <property type="entry name" value="AHBB"/>
    <property type="match status" value="1"/>
</dbReference>
<dbReference type="Pfam" id="PF00067">
    <property type="entry name" value="p450"/>
    <property type="match status" value="1"/>
</dbReference>
<dbReference type="STRING" id="576137.A0A1L7WKK1"/>
<dbReference type="AlphaFoldDB" id="A0A1L7WKK1"/>
<dbReference type="GO" id="GO:0004497">
    <property type="term" value="F:monooxygenase activity"/>
    <property type="evidence" value="ECO:0007669"/>
    <property type="project" value="InterPro"/>
</dbReference>
<evidence type="ECO:0000256" key="6">
    <source>
        <dbReference type="ARBA" id="ARBA00023004"/>
    </source>
</evidence>
<dbReference type="Gene3D" id="1.10.630.10">
    <property type="entry name" value="Cytochrome P450"/>
    <property type="match status" value="1"/>
</dbReference>
<gene>
    <name evidence="8" type="ORF">PAC_03163</name>
</gene>
<organism evidence="8 9">
    <name type="scientific">Phialocephala subalpina</name>
    <dbReference type="NCBI Taxonomy" id="576137"/>
    <lineage>
        <taxon>Eukaryota</taxon>
        <taxon>Fungi</taxon>
        <taxon>Dikarya</taxon>
        <taxon>Ascomycota</taxon>
        <taxon>Pezizomycotina</taxon>
        <taxon>Leotiomycetes</taxon>
        <taxon>Helotiales</taxon>
        <taxon>Mollisiaceae</taxon>
        <taxon>Phialocephala</taxon>
        <taxon>Phialocephala fortinii species complex</taxon>
    </lineage>
</organism>
<evidence type="ECO:0000313" key="9">
    <source>
        <dbReference type="Proteomes" id="UP000184330"/>
    </source>
</evidence>
<dbReference type="GO" id="GO:0016705">
    <property type="term" value="F:oxidoreductase activity, acting on paired donors, with incorporation or reduction of molecular oxygen"/>
    <property type="evidence" value="ECO:0007669"/>
    <property type="project" value="InterPro"/>
</dbReference>
<comment type="subcellular location">
    <subcellularLocation>
        <location evidence="2">Endoplasmic reticulum membrane</location>
        <topology evidence="2">Single-pass membrane protein</topology>
    </subcellularLocation>
</comment>
<keyword evidence="6 7" id="KW-0408">Iron</keyword>
<dbReference type="InterPro" id="IPR001128">
    <property type="entry name" value="Cyt_P450"/>
</dbReference>
<evidence type="ECO:0000256" key="7">
    <source>
        <dbReference type="PIRSR" id="PIRSR602403-1"/>
    </source>
</evidence>
<dbReference type="GO" id="GO:0005789">
    <property type="term" value="C:endoplasmic reticulum membrane"/>
    <property type="evidence" value="ECO:0007669"/>
    <property type="project" value="UniProtKB-SubCell"/>
</dbReference>
<dbReference type="PRINTS" id="PR00465">
    <property type="entry name" value="EP450IV"/>
</dbReference>
<comment type="cofactor">
    <cofactor evidence="1 7">
        <name>heme</name>
        <dbReference type="ChEBI" id="CHEBI:30413"/>
    </cofactor>
</comment>
<dbReference type="OrthoDB" id="3366823at2759"/>
<dbReference type="PANTHER" id="PTHR24306">
    <property type="match status" value="1"/>
</dbReference>
<feature type="binding site" description="axial binding residue" evidence="7">
    <location>
        <position position="505"/>
    </location>
    <ligand>
        <name>heme</name>
        <dbReference type="ChEBI" id="CHEBI:30413"/>
    </ligand>
    <ligandPart>
        <name>Fe</name>
        <dbReference type="ChEBI" id="CHEBI:18248"/>
    </ligandPart>
</feature>
<dbReference type="InterPro" id="IPR036396">
    <property type="entry name" value="Cyt_P450_sf"/>
</dbReference>
<evidence type="ECO:0000256" key="1">
    <source>
        <dbReference type="ARBA" id="ARBA00001971"/>
    </source>
</evidence>
<evidence type="ECO:0000256" key="2">
    <source>
        <dbReference type="ARBA" id="ARBA00004389"/>
    </source>
</evidence>
<dbReference type="GO" id="GO:0005506">
    <property type="term" value="F:iron ion binding"/>
    <property type="evidence" value="ECO:0007669"/>
    <property type="project" value="InterPro"/>
</dbReference>
<evidence type="ECO:0000256" key="5">
    <source>
        <dbReference type="ARBA" id="ARBA00022723"/>
    </source>
</evidence>
<dbReference type="CDD" id="cd11040">
    <property type="entry name" value="CYP7_CYP8-like"/>
    <property type="match status" value="1"/>
</dbReference>
<reference evidence="8 9" key="1">
    <citation type="submission" date="2016-03" db="EMBL/GenBank/DDBJ databases">
        <authorList>
            <person name="Ploux O."/>
        </authorList>
    </citation>
    <scope>NUCLEOTIDE SEQUENCE [LARGE SCALE GENOMIC DNA]</scope>
    <source>
        <strain evidence="8 9">UAMH 11012</strain>
    </source>
</reference>
<evidence type="ECO:0000313" key="8">
    <source>
        <dbReference type="EMBL" id="CZR53285.1"/>
    </source>
</evidence>
<dbReference type="Proteomes" id="UP000184330">
    <property type="component" value="Unassembled WGS sequence"/>
</dbReference>
<evidence type="ECO:0000256" key="3">
    <source>
        <dbReference type="ARBA" id="ARBA00010617"/>
    </source>
</evidence>
<sequence>MDGTSTLKAVLLGIPAQARASPFLTAFTSSALLLIFTRIWTAFAKSRAQNNTAPPEKTIPTLPYWIPYVGHAPSFAWSFDDLLAWGRNSSTDGIFALRLMGSQHNFVLMPSLAKQIFLQRPTVLTSEDFIHWIHDKYFGDGGAARDLGTEKWRTVHSSLNSLMKEPFLSTATDRTAQLVEERTPRLFTFSSERASQYEWERYARVVPVEKSVVEADLFALTMNFVGDIAGAALMGKAFLDNNPEIMQDLWTFDSGFNALLTGIPHVTRGLVKAKAARSRINAAVEEWNHAATDMLNGKQAVGKWEDLSDISETMRLRLRALQKIDSNELFAISSNVAVYWGLMVNANKVIFWLLLNLISSPKLLKTIRKEIKPYAKVGNGSNGGSLKLDVDGLIKHCPIFKASFFEAMRLYTAGTSYKKVLQDLSLTESAEDTARFGKPRPQKYHVKAGDFLVIPEATLQMDSRLWPDPSSFKPERYLVPDETDPKKTNVDMLHLFAFGGGHSVCKGRFFAEREVMIFVAGLITVWDFTPVGGKWEIPKRFYNGTGSANPKSQVRVRMSRRI</sequence>
<accession>A0A1L7WKK1</accession>
<keyword evidence="9" id="KW-1185">Reference proteome</keyword>
<evidence type="ECO:0000256" key="4">
    <source>
        <dbReference type="ARBA" id="ARBA00022516"/>
    </source>
</evidence>
<keyword evidence="7" id="KW-0349">Heme</keyword>
<keyword evidence="4" id="KW-0444">Lipid biosynthesis</keyword>
<protein>
    <submittedName>
        <fullName evidence="8">Related to cytochrome P450</fullName>
    </submittedName>
</protein>
<keyword evidence="5 7" id="KW-0479">Metal-binding</keyword>
<dbReference type="SUPFAM" id="SSF48264">
    <property type="entry name" value="Cytochrome P450"/>
    <property type="match status" value="1"/>
</dbReference>
<keyword evidence="4" id="KW-0443">Lipid metabolism</keyword>
<proteinExistence type="inferred from homology"/>